<dbReference type="FunFam" id="2.10.230.10:FF:000001">
    <property type="entry name" value="DnaJ subfamily A member 2"/>
    <property type="match status" value="1"/>
</dbReference>
<dbReference type="SUPFAM" id="SSF46565">
    <property type="entry name" value="Chaperone J-domain"/>
    <property type="match status" value="1"/>
</dbReference>
<feature type="region of interest" description="Disordered" evidence="7">
    <location>
        <begin position="372"/>
        <end position="411"/>
    </location>
</feature>
<name>A0A1G4J4L8_9SACH</name>
<dbReference type="InterPro" id="IPR001623">
    <property type="entry name" value="DnaJ_domain"/>
</dbReference>
<dbReference type="GO" id="GO:0030544">
    <property type="term" value="F:Hsp70 protein binding"/>
    <property type="evidence" value="ECO:0007669"/>
    <property type="project" value="InterPro"/>
</dbReference>
<dbReference type="InterPro" id="IPR044713">
    <property type="entry name" value="DNJA1/2-like"/>
</dbReference>
<dbReference type="SUPFAM" id="SSF49493">
    <property type="entry name" value="HSP40/DnaJ peptide-binding domain"/>
    <property type="match status" value="2"/>
</dbReference>
<evidence type="ECO:0000256" key="4">
    <source>
        <dbReference type="ARBA" id="ARBA00022833"/>
    </source>
</evidence>
<keyword evidence="3 6" id="KW-0863">Zinc-finger</keyword>
<dbReference type="GO" id="GO:0006457">
    <property type="term" value="P:protein folding"/>
    <property type="evidence" value="ECO:0007669"/>
    <property type="project" value="InterPro"/>
</dbReference>
<keyword evidence="5" id="KW-0143">Chaperone</keyword>
<sequence length="411" mass="44711">MVRETKLYDLLGVSPSADDTQIKKAYRKAALKYHPDKNPSKEASEKFKELTVAYEVLSDSQKREIYDQYGEEGLAGGGAGAGGFGGGFGGFGEDIFSQFFGGGSSRPRGPQRGRDIKHEMSATLEELYKGRTAKLALNKQILCKSCEGRGGKEGAVKKCSSCNGVGVKFVTRQMGPMIQRFQTECDVCNGTGDIIDPKDRCKACNGKKIANERKILEVHIEPGMKDGQKIVFEGEADQAPNVIPGDVVFVVTQKPHKIFERKGDNLYCDIEVDLLSAIAGGEFAIEHLSGEWLKVSIVPGEVISPGLTKVIDGKGMPVQKYGGYGNLIVKFKINFPENHFADEESLKKLEQILPPRTKPVIPSNAEVEECVLSDYDPHKHSGKSSYGRGQSYDSDEEEQAGGAEGVQCASQ</sequence>
<dbReference type="FunFam" id="2.60.260.20:FF:000036">
    <property type="entry name" value="Type I HSP40 co-chaperone"/>
    <property type="match status" value="1"/>
</dbReference>
<dbReference type="AlphaFoldDB" id="A0A1G4J4L8"/>
<dbReference type="PROSITE" id="PS50076">
    <property type="entry name" value="DNAJ_2"/>
    <property type="match status" value="1"/>
</dbReference>
<keyword evidence="11" id="KW-1185">Reference proteome</keyword>
<dbReference type="PROSITE" id="PS00636">
    <property type="entry name" value="DNAJ_1"/>
    <property type="match status" value="1"/>
</dbReference>
<dbReference type="InterPro" id="IPR001305">
    <property type="entry name" value="HSP_DnaJ_Cys-rich_dom"/>
</dbReference>
<evidence type="ECO:0000256" key="3">
    <source>
        <dbReference type="ARBA" id="ARBA00022771"/>
    </source>
</evidence>
<evidence type="ECO:0000313" key="11">
    <source>
        <dbReference type="Proteomes" id="UP000191024"/>
    </source>
</evidence>
<keyword evidence="4 6" id="KW-0862">Zinc</keyword>
<dbReference type="InterPro" id="IPR036410">
    <property type="entry name" value="HSP_DnaJ_Cys-rich_dom_sf"/>
</dbReference>
<dbReference type="GO" id="GO:0001671">
    <property type="term" value="F:ATPase activator activity"/>
    <property type="evidence" value="ECO:0007669"/>
    <property type="project" value="UniProtKB-ARBA"/>
</dbReference>
<dbReference type="PANTHER" id="PTHR43888">
    <property type="entry name" value="DNAJ-LIKE-2, ISOFORM A-RELATED"/>
    <property type="match status" value="1"/>
</dbReference>
<dbReference type="FunFam" id="1.10.287.110:FF:000048">
    <property type="entry name" value="DnaJ family protein"/>
    <property type="match status" value="1"/>
</dbReference>
<dbReference type="CDD" id="cd10747">
    <property type="entry name" value="DnaJ_C"/>
    <property type="match status" value="1"/>
</dbReference>
<evidence type="ECO:0000256" key="2">
    <source>
        <dbReference type="ARBA" id="ARBA00022737"/>
    </source>
</evidence>
<feature type="zinc finger region" description="CR-type" evidence="6">
    <location>
        <begin position="130"/>
        <end position="213"/>
    </location>
</feature>
<evidence type="ECO:0000259" key="9">
    <source>
        <dbReference type="PROSITE" id="PS51188"/>
    </source>
</evidence>
<dbReference type="InterPro" id="IPR036869">
    <property type="entry name" value="J_dom_sf"/>
</dbReference>
<dbReference type="GO" id="GO:0072655">
    <property type="term" value="P:establishment of protein localization to mitochondrion"/>
    <property type="evidence" value="ECO:0007669"/>
    <property type="project" value="UniProtKB-ARBA"/>
</dbReference>
<evidence type="ECO:0000256" key="5">
    <source>
        <dbReference type="ARBA" id="ARBA00023186"/>
    </source>
</evidence>
<dbReference type="SMART" id="SM00271">
    <property type="entry name" value="DnaJ"/>
    <property type="match status" value="1"/>
</dbReference>
<protein>
    <submittedName>
        <fullName evidence="10">LAMI_0C08218g1_1</fullName>
    </submittedName>
</protein>
<keyword evidence="2" id="KW-0677">Repeat</keyword>
<dbReference type="GO" id="GO:0009408">
    <property type="term" value="P:response to heat"/>
    <property type="evidence" value="ECO:0007669"/>
    <property type="project" value="InterPro"/>
</dbReference>
<dbReference type="GO" id="GO:0008270">
    <property type="term" value="F:zinc ion binding"/>
    <property type="evidence" value="ECO:0007669"/>
    <property type="project" value="UniProtKB-KW"/>
</dbReference>
<organism evidence="10 11">
    <name type="scientific">Lachancea mirantina</name>
    <dbReference type="NCBI Taxonomy" id="1230905"/>
    <lineage>
        <taxon>Eukaryota</taxon>
        <taxon>Fungi</taxon>
        <taxon>Dikarya</taxon>
        <taxon>Ascomycota</taxon>
        <taxon>Saccharomycotina</taxon>
        <taxon>Saccharomycetes</taxon>
        <taxon>Saccharomycetales</taxon>
        <taxon>Saccharomycetaceae</taxon>
        <taxon>Lachancea</taxon>
    </lineage>
</organism>
<dbReference type="Pfam" id="PF01556">
    <property type="entry name" value="DnaJ_C"/>
    <property type="match status" value="1"/>
</dbReference>
<gene>
    <name evidence="10" type="ORF">LAMI_0C08218G</name>
</gene>
<dbReference type="OrthoDB" id="550424at2759"/>
<dbReference type="PROSITE" id="PS51188">
    <property type="entry name" value="ZF_CR"/>
    <property type="match status" value="1"/>
</dbReference>
<accession>A0A1G4J4L8</accession>
<dbReference type="InterPro" id="IPR002939">
    <property type="entry name" value="DnaJ_C"/>
</dbReference>
<dbReference type="InterPro" id="IPR018253">
    <property type="entry name" value="DnaJ_domain_CS"/>
</dbReference>
<evidence type="ECO:0000313" key="10">
    <source>
        <dbReference type="EMBL" id="SCU84619.1"/>
    </source>
</evidence>
<evidence type="ECO:0000259" key="8">
    <source>
        <dbReference type="PROSITE" id="PS50076"/>
    </source>
</evidence>
<dbReference type="Pfam" id="PF00684">
    <property type="entry name" value="DnaJ_CXXCXGXG"/>
    <property type="match status" value="1"/>
</dbReference>
<dbReference type="Gene3D" id="1.10.287.110">
    <property type="entry name" value="DnaJ domain"/>
    <property type="match status" value="1"/>
</dbReference>
<dbReference type="Gene3D" id="2.10.230.10">
    <property type="entry name" value="Heat shock protein DnaJ, cysteine-rich domain"/>
    <property type="match status" value="1"/>
</dbReference>
<dbReference type="Pfam" id="PF00226">
    <property type="entry name" value="DnaJ"/>
    <property type="match status" value="1"/>
</dbReference>
<feature type="domain" description="CR-type" evidence="9">
    <location>
        <begin position="130"/>
        <end position="213"/>
    </location>
</feature>
<dbReference type="GO" id="GO:0005524">
    <property type="term" value="F:ATP binding"/>
    <property type="evidence" value="ECO:0007669"/>
    <property type="project" value="InterPro"/>
</dbReference>
<dbReference type="GO" id="GO:0051082">
    <property type="term" value="F:unfolded protein binding"/>
    <property type="evidence" value="ECO:0007669"/>
    <property type="project" value="InterPro"/>
</dbReference>
<evidence type="ECO:0000256" key="7">
    <source>
        <dbReference type="SAM" id="MobiDB-lite"/>
    </source>
</evidence>
<feature type="domain" description="J" evidence="8">
    <location>
        <begin position="6"/>
        <end position="70"/>
    </location>
</feature>
<dbReference type="InterPro" id="IPR012724">
    <property type="entry name" value="DnaJ"/>
</dbReference>
<dbReference type="EMBL" id="LT598466">
    <property type="protein sequence ID" value="SCU84619.1"/>
    <property type="molecule type" value="Genomic_DNA"/>
</dbReference>
<evidence type="ECO:0000256" key="6">
    <source>
        <dbReference type="PROSITE-ProRule" id="PRU00546"/>
    </source>
</evidence>
<keyword evidence="1 6" id="KW-0479">Metal-binding</keyword>
<dbReference type="CDD" id="cd06257">
    <property type="entry name" value="DnaJ"/>
    <property type="match status" value="1"/>
</dbReference>
<feature type="compositionally biased region" description="Polar residues" evidence="7">
    <location>
        <begin position="383"/>
        <end position="392"/>
    </location>
</feature>
<dbReference type="PRINTS" id="PR00625">
    <property type="entry name" value="JDOMAIN"/>
</dbReference>
<dbReference type="InterPro" id="IPR008971">
    <property type="entry name" value="HSP40/DnaJ_pept-bd"/>
</dbReference>
<dbReference type="HAMAP" id="MF_01152">
    <property type="entry name" value="DnaJ"/>
    <property type="match status" value="1"/>
</dbReference>
<dbReference type="CDD" id="cd10719">
    <property type="entry name" value="DnaJ_zf"/>
    <property type="match status" value="1"/>
</dbReference>
<evidence type="ECO:0000256" key="1">
    <source>
        <dbReference type="ARBA" id="ARBA00022723"/>
    </source>
</evidence>
<dbReference type="STRING" id="1230905.A0A1G4J4L8"/>
<reference evidence="11" key="1">
    <citation type="submission" date="2016-03" db="EMBL/GenBank/DDBJ databases">
        <authorList>
            <person name="Devillers H."/>
        </authorList>
    </citation>
    <scope>NUCLEOTIDE SEQUENCE [LARGE SCALE GENOMIC DNA]</scope>
</reference>
<proteinExistence type="inferred from homology"/>
<dbReference type="Gene3D" id="2.60.260.20">
    <property type="entry name" value="Urease metallochaperone UreE, N-terminal domain"/>
    <property type="match status" value="2"/>
</dbReference>
<dbReference type="SUPFAM" id="SSF57938">
    <property type="entry name" value="DnaJ/Hsp40 cysteine-rich domain"/>
    <property type="match status" value="1"/>
</dbReference>
<dbReference type="Proteomes" id="UP000191024">
    <property type="component" value="Chromosome C"/>
</dbReference>